<evidence type="ECO:0000313" key="3">
    <source>
        <dbReference type="EMBL" id="CAD2072136.1"/>
    </source>
</evidence>
<reference evidence="3 4" key="1">
    <citation type="submission" date="2020-07" db="EMBL/GenBank/DDBJ databases">
        <authorList>
            <person name="Criscuolo A."/>
        </authorList>
    </citation>
    <scope>NUCLEOTIDE SEQUENCE [LARGE SCALE GENOMIC DNA]</scope>
    <source>
        <strain evidence="3">CIP107946</strain>
    </source>
</reference>
<protein>
    <submittedName>
        <fullName evidence="3">Bacterial membrane flanked domain protein</fullName>
    </submittedName>
</protein>
<comment type="caution">
    <text evidence="3">The sequence shown here is derived from an EMBL/GenBank/DDBJ whole genome shotgun (WGS) entry which is preliminary data.</text>
</comment>
<keyword evidence="1" id="KW-1133">Transmembrane helix</keyword>
<accession>A0A6V7R478</accession>
<dbReference type="PANTHER" id="PTHR34473">
    <property type="entry name" value="UPF0699 TRANSMEMBRANE PROTEIN YDBS"/>
    <property type="match status" value="1"/>
</dbReference>
<dbReference type="Pfam" id="PF03703">
    <property type="entry name" value="bPH_2"/>
    <property type="match status" value="1"/>
</dbReference>
<dbReference type="EMBL" id="CAJEWB010000004">
    <property type="protein sequence ID" value="CAD2072136.1"/>
    <property type="molecule type" value="Genomic_DNA"/>
</dbReference>
<dbReference type="RefSeq" id="WP_186076288.1">
    <property type="nucleotide sequence ID" value="NZ_CAJEWB010000004.1"/>
</dbReference>
<dbReference type="Proteomes" id="UP000588186">
    <property type="component" value="Unassembled WGS sequence"/>
</dbReference>
<keyword evidence="1" id="KW-0472">Membrane</keyword>
<evidence type="ECO:0000256" key="1">
    <source>
        <dbReference type="SAM" id="Phobius"/>
    </source>
</evidence>
<dbReference type="AlphaFoldDB" id="A0A6V7R478"/>
<name>A0A6V7R478_9BACL</name>
<dbReference type="InterPro" id="IPR005182">
    <property type="entry name" value="YdbS-like_PH"/>
</dbReference>
<organism evidence="3 4">
    <name type="scientific">Phocicoccus pinnipedialis</name>
    <dbReference type="NCBI Taxonomy" id="110845"/>
    <lineage>
        <taxon>Bacteria</taxon>
        <taxon>Bacillati</taxon>
        <taxon>Bacillota</taxon>
        <taxon>Bacilli</taxon>
        <taxon>Bacillales</taxon>
        <taxon>Salinicoccaceae</taxon>
        <taxon>Phocicoccus</taxon>
    </lineage>
</organism>
<dbReference type="PANTHER" id="PTHR34473:SF2">
    <property type="entry name" value="UPF0699 TRANSMEMBRANE PROTEIN YDBT"/>
    <property type="match status" value="1"/>
</dbReference>
<gene>
    <name evidence="3" type="ORF">JEOPIN946_00334</name>
</gene>
<feature type="transmembrane region" description="Helical" evidence="1">
    <location>
        <begin position="43"/>
        <end position="66"/>
    </location>
</feature>
<evidence type="ECO:0000313" key="4">
    <source>
        <dbReference type="Proteomes" id="UP000588186"/>
    </source>
</evidence>
<keyword evidence="1" id="KW-0812">Transmembrane</keyword>
<evidence type="ECO:0000259" key="2">
    <source>
        <dbReference type="Pfam" id="PF03703"/>
    </source>
</evidence>
<keyword evidence="4" id="KW-1185">Reference proteome</keyword>
<proteinExistence type="predicted"/>
<feature type="domain" description="YdbS-like PH" evidence="2">
    <location>
        <begin position="72"/>
        <end position="147"/>
    </location>
</feature>
<sequence length="161" mass="18412">MKQISKNAIKYRRVTSALYLIIPIVILVVLCVALIFTPSEVDIYLYIAMGGILLITLIYVGYFIVLEPMLKYKYFRYQIENGELIVEEGIFTRKRHVAPLFRIQNIDVTEGPIMRKFGLSGITFATASETLYITELEKEEAAALRQNVREIINKSKRGSSV</sequence>
<feature type="transmembrane region" description="Helical" evidence="1">
    <location>
        <begin position="16"/>
        <end position="37"/>
    </location>
</feature>